<keyword evidence="1" id="KW-0812">Transmembrane</keyword>
<sequence length="56" mass="6741">MTLDYLLYTIIFLNDNMIFIYSSFFSKVCQYMLCHMIIVKTLFNDVLLRKTYTAVK</sequence>
<keyword evidence="3" id="KW-1185">Reference proteome</keyword>
<keyword evidence="1" id="KW-1133">Transmembrane helix</keyword>
<evidence type="ECO:0000256" key="1">
    <source>
        <dbReference type="SAM" id="Phobius"/>
    </source>
</evidence>
<feature type="transmembrane region" description="Helical" evidence="1">
    <location>
        <begin position="6"/>
        <end position="26"/>
    </location>
</feature>
<protein>
    <submittedName>
        <fullName evidence="2">Uncharacterized protein</fullName>
    </submittedName>
</protein>
<dbReference type="EMBL" id="LLXI01001319">
    <property type="protein sequence ID" value="PKY53057.1"/>
    <property type="molecule type" value="Genomic_DNA"/>
</dbReference>
<accession>A0A2I1H2E7</accession>
<dbReference type="AlphaFoldDB" id="A0A2I1H2E7"/>
<evidence type="ECO:0000313" key="3">
    <source>
        <dbReference type="Proteomes" id="UP000234323"/>
    </source>
</evidence>
<name>A0A2I1H2E7_9GLOM</name>
<organism evidence="2 3">
    <name type="scientific">Rhizophagus irregularis</name>
    <dbReference type="NCBI Taxonomy" id="588596"/>
    <lineage>
        <taxon>Eukaryota</taxon>
        <taxon>Fungi</taxon>
        <taxon>Fungi incertae sedis</taxon>
        <taxon>Mucoromycota</taxon>
        <taxon>Glomeromycotina</taxon>
        <taxon>Glomeromycetes</taxon>
        <taxon>Glomerales</taxon>
        <taxon>Glomeraceae</taxon>
        <taxon>Rhizophagus</taxon>
    </lineage>
</organism>
<dbReference type="Proteomes" id="UP000234323">
    <property type="component" value="Unassembled WGS sequence"/>
</dbReference>
<proteinExistence type="predicted"/>
<evidence type="ECO:0000313" key="2">
    <source>
        <dbReference type="EMBL" id="PKY53057.1"/>
    </source>
</evidence>
<comment type="caution">
    <text evidence="2">The sequence shown here is derived from an EMBL/GenBank/DDBJ whole genome shotgun (WGS) entry which is preliminary data.</text>
</comment>
<reference evidence="2 3" key="1">
    <citation type="submission" date="2015-10" db="EMBL/GenBank/DDBJ databases">
        <title>Genome analyses suggest a sexual origin of heterokaryosis in a supposedly ancient asexual fungus.</title>
        <authorList>
            <person name="Ropars J."/>
            <person name="Sedzielewska K."/>
            <person name="Noel J."/>
            <person name="Charron P."/>
            <person name="Farinelli L."/>
            <person name="Marton T."/>
            <person name="Kruger M."/>
            <person name="Pelin A."/>
            <person name="Brachmann A."/>
            <person name="Corradi N."/>
        </authorList>
    </citation>
    <scope>NUCLEOTIDE SEQUENCE [LARGE SCALE GENOMIC DNA]</scope>
    <source>
        <strain evidence="2 3">A4</strain>
    </source>
</reference>
<keyword evidence="1" id="KW-0472">Membrane</keyword>
<gene>
    <name evidence="2" type="ORF">RhiirA4_34573</name>
</gene>